<evidence type="ECO:0000313" key="2">
    <source>
        <dbReference type="EMBL" id="OQP65852.1"/>
    </source>
</evidence>
<dbReference type="InterPro" id="IPR041657">
    <property type="entry name" value="HTH_17"/>
</dbReference>
<dbReference type="Pfam" id="PF12728">
    <property type="entry name" value="HTH_17"/>
    <property type="match status" value="1"/>
</dbReference>
<dbReference type="AlphaFoldDB" id="A0A1V9G5L7"/>
<accession>A0A1V9G5L7</accession>
<gene>
    <name evidence="2" type="ORF">A3860_14760</name>
</gene>
<dbReference type="InterPro" id="IPR009061">
    <property type="entry name" value="DNA-bd_dom_put_sf"/>
</dbReference>
<keyword evidence="3" id="KW-1185">Reference proteome</keyword>
<organism evidence="2 3">
    <name type="scientific">Niastella vici</name>
    <dbReference type="NCBI Taxonomy" id="1703345"/>
    <lineage>
        <taxon>Bacteria</taxon>
        <taxon>Pseudomonadati</taxon>
        <taxon>Bacteroidota</taxon>
        <taxon>Chitinophagia</taxon>
        <taxon>Chitinophagales</taxon>
        <taxon>Chitinophagaceae</taxon>
        <taxon>Niastella</taxon>
    </lineage>
</organism>
<reference evidence="2 3" key="1">
    <citation type="submission" date="2016-03" db="EMBL/GenBank/DDBJ databases">
        <title>Niastella vici sp. nov., isolated from farmland soil.</title>
        <authorList>
            <person name="Chen L."/>
            <person name="Wang D."/>
            <person name="Yang S."/>
            <person name="Wang G."/>
        </authorList>
    </citation>
    <scope>NUCLEOTIDE SEQUENCE [LARGE SCALE GENOMIC DNA]</scope>
    <source>
        <strain evidence="2 3">DJ57</strain>
    </source>
</reference>
<name>A0A1V9G5L7_9BACT</name>
<proteinExistence type="predicted"/>
<evidence type="ECO:0000313" key="3">
    <source>
        <dbReference type="Proteomes" id="UP000192796"/>
    </source>
</evidence>
<protein>
    <recommendedName>
        <fullName evidence="1">Helix-turn-helix domain-containing protein</fullName>
    </recommendedName>
</protein>
<feature type="domain" description="Helix-turn-helix" evidence="1">
    <location>
        <begin position="51"/>
        <end position="99"/>
    </location>
</feature>
<sequence>MSEVNNNAPFLLIQKPQELIKLFEGLIDRKIREIGTLTPTPPISVAGESPFLSTKDIQKIFNVSRQTINDWRKSGLLPSIKIKSRRYFIRDQVQALQQKWVTSGNQ</sequence>
<dbReference type="SUPFAM" id="SSF46955">
    <property type="entry name" value="Putative DNA-binding domain"/>
    <property type="match status" value="1"/>
</dbReference>
<comment type="caution">
    <text evidence="2">The sequence shown here is derived from an EMBL/GenBank/DDBJ whole genome shotgun (WGS) entry which is preliminary data.</text>
</comment>
<dbReference type="OrthoDB" id="1097811at2"/>
<evidence type="ECO:0000259" key="1">
    <source>
        <dbReference type="Pfam" id="PF12728"/>
    </source>
</evidence>
<dbReference type="Gene3D" id="1.10.1660.10">
    <property type="match status" value="1"/>
</dbReference>
<dbReference type="Proteomes" id="UP000192796">
    <property type="component" value="Unassembled WGS sequence"/>
</dbReference>
<dbReference type="EMBL" id="LVYD01000013">
    <property type="protein sequence ID" value="OQP65852.1"/>
    <property type="molecule type" value="Genomic_DNA"/>
</dbReference>
<dbReference type="RefSeq" id="WP_081145695.1">
    <property type="nucleotide sequence ID" value="NZ_LVYD01000013.1"/>
</dbReference>
<dbReference type="STRING" id="1703345.A3860_14760"/>